<dbReference type="Proteomes" id="UP000515856">
    <property type="component" value="Chromosome"/>
</dbReference>
<evidence type="ECO:0000256" key="2">
    <source>
        <dbReference type="ARBA" id="ARBA00023125"/>
    </source>
</evidence>
<organism evidence="5 6">
    <name type="scientific">[Eubacterium] hominis</name>
    <dbReference type="NCBI Taxonomy" id="2764325"/>
    <lineage>
        <taxon>Bacteria</taxon>
        <taxon>Bacillati</taxon>
        <taxon>Bacillota</taxon>
        <taxon>Erysipelotrichia</taxon>
        <taxon>Erysipelotrichales</taxon>
        <taxon>Erysipelotrichaceae</taxon>
        <taxon>Amedibacillus</taxon>
    </lineage>
</organism>
<dbReference type="InterPro" id="IPR000524">
    <property type="entry name" value="Tscrpt_reg_HTH_GntR"/>
</dbReference>
<dbReference type="InterPro" id="IPR036390">
    <property type="entry name" value="WH_DNA-bd_sf"/>
</dbReference>
<proteinExistence type="predicted"/>
<dbReference type="InterPro" id="IPR028978">
    <property type="entry name" value="Chorismate_lyase_/UTRA_dom_sf"/>
</dbReference>
<evidence type="ECO:0000256" key="1">
    <source>
        <dbReference type="ARBA" id="ARBA00023015"/>
    </source>
</evidence>
<gene>
    <name evidence="5" type="ORF">H9Q80_12695</name>
</gene>
<dbReference type="SMART" id="SM00866">
    <property type="entry name" value="UTRA"/>
    <property type="match status" value="1"/>
</dbReference>
<dbReference type="Gene3D" id="3.40.1410.10">
    <property type="entry name" value="Chorismate lyase-like"/>
    <property type="match status" value="1"/>
</dbReference>
<feature type="domain" description="HTH gntR-type" evidence="4">
    <location>
        <begin position="3"/>
        <end position="69"/>
    </location>
</feature>
<dbReference type="SUPFAM" id="SSF46785">
    <property type="entry name" value="Winged helix' DNA-binding domain"/>
    <property type="match status" value="1"/>
</dbReference>
<dbReference type="InterPro" id="IPR050679">
    <property type="entry name" value="Bact_HTH_transcr_reg"/>
</dbReference>
<evidence type="ECO:0000313" key="6">
    <source>
        <dbReference type="Proteomes" id="UP000515856"/>
    </source>
</evidence>
<dbReference type="GO" id="GO:0045892">
    <property type="term" value="P:negative regulation of DNA-templated transcription"/>
    <property type="evidence" value="ECO:0007669"/>
    <property type="project" value="TreeGrafter"/>
</dbReference>
<dbReference type="AlphaFoldDB" id="A0A7G9GJY6"/>
<dbReference type="PANTHER" id="PTHR44846">
    <property type="entry name" value="MANNOSYL-D-GLYCERATE TRANSPORT/METABOLISM SYSTEM REPRESSOR MNGR-RELATED"/>
    <property type="match status" value="1"/>
</dbReference>
<dbReference type="PANTHER" id="PTHR44846:SF1">
    <property type="entry name" value="MANNOSYL-D-GLYCERATE TRANSPORT_METABOLISM SYSTEM REPRESSOR MNGR-RELATED"/>
    <property type="match status" value="1"/>
</dbReference>
<evidence type="ECO:0000313" key="5">
    <source>
        <dbReference type="EMBL" id="QNM11118.1"/>
    </source>
</evidence>
<sequence>MATPIYRKIKEMILQEIEDKPANSPIDSEREMAVRFDASRMTVRNAINELVEEGFLYRDKNKGTFVADRKFVKKTPVSALLQEDISEFNVLYFNVKKADEAGPEIAERLEISPDEMTLIVLRLNTLNTKPISVEEIFFIRSSISESELNNLRQLLDLNAYLKDGRIIQRFIPMLVPVQFANLLKIKMNTPIIRVETVITSKSGKPLVYIKAYNNPFEKIIEITE</sequence>
<dbReference type="Pfam" id="PF07702">
    <property type="entry name" value="UTRA"/>
    <property type="match status" value="1"/>
</dbReference>
<keyword evidence="6" id="KW-1185">Reference proteome</keyword>
<dbReference type="InterPro" id="IPR036388">
    <property type="entry name" value="WH-like_DNA-bd_sf"/>
</dbReference>
<dbReference type="PRINTS" id="PR00035">
    <property type="entry name" value="HTHGNTR"/>
</dbReference>
<dbReference type="SMART" id="SM00345">
    <property type="entry name" value="HTH_GNTR"/>
    <property type="match status" value="1"/>
</dbReference>
<dbReference type="Gene3D" id="1.10.10.10">
    <property type="entry name" value="Winged helix-like DNA-binding domain superfamily/Winged helix DNA-binding domain"/>
    <property type="match status" value="1"/>
</dbReference>
<keyword evidence="1" id="KW-0805">Transcription regulation</keyword>
<evidence type="ECO:0000256" key="3">
    <source>
        <dbReference type="ARBA" id="ARBA00023163"/>
    </source>
</evidence>
<dbReference type="EMBL" id="CP060636">
    <property type="protein sequence ID" value="QNM11118.1"/>
    <property type="molecule type" value="Genomic_DNA"/>
</dbReference>
<dbReference type="GO" id="GO:0003700">
    <property type="term" value="F:DNA-binding transcription factor activity"/>
    <property type="evidence" value="ECO:0007669"/>
    <property type="project" value="InterPro"/>
</dbReference>
<dbReference type="PROSITE" id="PS50949">
    <property type="entry name" value="HTH_GNTR"/>
    <property type="match status" value="1"/>
</dbReference>
<dbReference type="InterPro" id="IPR011663">
    <property type="entry name" value="UTRA"/>
</dbReference>
<name>A0A7G9GJY6_9FIRM</name>
<accession>A0A7G9GJY6</accession>
<protein>
    <submittedName>
        <fullName evidence="5">GntR family transcriptional regulator</fullName>
    </submittedName>
</protein>
<dbReference type="RefSeq" id="WP_117453926.1">
    <property type="nucleotide sequence ID" value="NZ_CP060636.1"/>
</dbReference>
<dbReference type="CDD" id="cd07377">
    <property type="entry name" value="WHTH_GntR"/>
    <property type="match status" value="1"/>
</dbReference>
<keyword evidence="3" id="KW-0804">Transcription</keyword>
<keyword evidence="2" id="KW-0238">DNA-binding</keyword>
<evidence type="ECO:0000259" key="4">
    <source>
        <dbReference type="PROSITE" id="PS50949"/>
    </source>
</evidence>
<dbReference type="GO" id="GO:0003677">
    <property type="term" value="F:DNA binding"/>
    <property type="evidence" value="ECO:0007669"/>
    <property type="project" value="UniProtKB-KW"/>
</dbReference>
<dbReference type="KEGG" id="ehn:H9Q80_12695"/>
<dbReference type="SUPFAM" id="SSF64288">
    <property type="entry name" value="Chorismate lyase-like"/>
    <property type="match status" value="1"/>
</dbReference>
<reference evidence="5 6" key="1">
    <citation type="submission" date="2020-08" db="EMBL/GenBank/DDBJ databases">
        <authorList>
            <person name="Liu C."/>
            <person name="Sun Q."/>
        </authorList>
    </citation>
    <scope>NUCLEOTIDE SEQUENCE [LARGE SCALE GENOMIC DNA]</scope>
    <source>
        <strain evidence="5 6">NSJ-61</strain>
    </source>
</reference>
<dbReference type="Pfam" id="PF00392">
    <property type="entry name" value="GntR"/>
    <property type="match status" value="1"/>
</dbReference>